<sequence length="276" mass="28773">MLATLAVGGVPVAEYADGGGLDPVLAPRPHLHPVRTLGGRTVTDAQPADHPWHLGVSVAVPDVGGANLWGGPTYLPEAGYTWREDHGRIEHAGFTAADPAGVDERLRWLVPGGEVVLTERRRLRARPAGPGWELGIGTALTNVSGRALALGSPATNGRAGAGYGGLFWRLPPGGAPSVRTADREGEEAVHGSVAPWLAWRDPGAGFTLALTGTDAATRADPWFVRVRDYPGVGWQLAARRPLVLPPGETVTRGFRALVVDGVLDDAAVADWASAGS</sequence>
<keyword evidence="2" id="KW-1185">Reference proteome</keyword>
<name>A0A239D1D1_9ACTN</name>
<proteinExistence type="predicted"/>
<accession>A0A239D1D1</accession>
<dbReference type="EMBL" id="FZOH01000003">
    <property type="protein sequence ID" value="SNS26097.1"/>
    <property type="molecule type" value="Genomic_DNA"/>
</dbReference>
<gene>
    <name evidence="1" type="ORF">SAMN04488107_1940</name>
</gene>
<reference evidence="2" key="1">
    <citation type="submission" date="2017-06" db="EMBL/GenBank/DDBJ databases">
        <authorList>
            <person name="Varghese N."/>
            <person name="Submissions S."/>
        </authorList>
    </citation>
    <scope>NUCLEOTIDE SEQUENCE [LARGE SCALE GENOMIC DNA]</scope>
    <source>
        <strain evidence="2">DSM 45423</strain>
    </source>
</reference>
<dbReference type="OrthoDB" id="9812981at2"/>
<evidence type="ECO:0000313" key="1">
    <source>
        <dbReference type="EMBL" id="SNS26097.1"/>
    </source>
</evidence>
<protein>
    <submittedName>
        <fullName evidence="1">Methane oxygenase PmoA</fullName>
    </submittedName>
</protein>
<organism evidence="1 2">
    <name type="scientific">Geodermatophilus saharensis</name>
    <dbReference type="NCBI Taxonomy" id="1137994"/>
    <lineage>
        <taxon>Bacteria</taxon>
        <taxon>Bacillati</taxon>
        <taxon>Actinomycetota</taxon>
        <taxon>Actinomycetes</taxon>
        <taxon>Geodermatophilales</taxon>
        <taxon>Geodermatophilaceae</taxon>
        <taxon>Geodermatophilus</taxon>
    </lineage>
</organism>
<dbReference type="Pfam" id="PF14100">
    <property type="entry name" value="DUF6807"/>
    <property type="match status" value="1"/>
</dbReference>
<dbReference type="AlphaFoldDB" id="A0A239D1D1"/>
<dbReference type="RefSeq" id="WP_089403672.1">
    <property type="nucleotide sequence ID" value="NZ_FZOH01000003.1"/>
</dbReference>
<dbReference type="InterPro" id="IPR029475">
    <property type="entry name" value="DUF6807"/>
</dbReference>
<dbReference type="Proteomes" id="UP000198386">
    <property type="component" value="Unassembled WGS sequence"/>
</dbReference>
<evidence type="ECO:0000313" key="2">
    <source>
        <dbReference type="Proteomes" id="UP000198386"/>
    </source>
</evidence>